<feature type="transmembrane region" description="Helical" evidence="1">
    <location>
        <begin position="6"/>
        <end position="31"/>
    </location>
</feature>
<keyword evidence="1" id="KW-0812">Transmembrane</keyword>
<sequence length="75" mass="8081">MESVGYLIGALMWGVPVATLLMGVCVAGAVVRWRRKAIAALERAEQDEGVQQRGTATPTTAPVRQCPFRASERPV</sequence>
<dbReference type="Proteomes" id="UP000632849">
    <property type="component" value="Unassembled WGS sequence"/>
</dbReference>
<reference evidence="2" key="2">
    <citation type="submission" date="2020-09" db="EMBL/GenBank/DDBJ databases">
        <authorList>
            <person name="Sun Q."/>
            <person name="Ohkuma M."/>
        </authorList>
    </citation>
    <scope>NUCLEOTIDE SEQUENCE</scope>
    <source>
        <strain evidence="2">JCM 4122</strain>
    </source>
</reference>
<organism evidence="2 3">
    <name type="scientific">Streptomyces filamentosus</name>
    <name type="common">Streptomyces roseosporus</name>
    <dbReference type="NCBI Taxonomy" id="67294"/>
    <lineage>
        <taxon>Bacteria</taxon>
        <taxon>Bacillati</taxon>
        <taxon>Actinomycetota</taxon>
        <taxon>Actinomycetes</taxon>
        <taxon>Kitasatosporales</taxon>
        <taxon>Streptomycetaceae</taxon>
        <taxon>Streptomyces</taxon>
    </lineage>
</organism>
<keyword evidence="3" id="KW-1185">Reference proteome</keyword>
<gene>
    <name evidence="2" type="ORF">GCM10017667_23520</name>
</gene>
<name>A0A919EJY9_STRFL</name>
<comment type="caution">
    <text evidence="2">The sequence shown here is derived from an EMBL/GenBank/DDBJ whole genome shotgun (WGS) entry which is preliminary data.</text>
</comment>
<keyword evidence="1" id="KW-1133">Transmembrane helix</keyword>
<dbReference type="EMBL" id="BNBE01000001">
    <property type="protein sequence ID" value="GHF93103.1"/>
    <property type="molecule type" value="Genomic_DNA"/>
</dbReference>
<keyword evidence="1" id="KW-0472">Membrane</keyword>
<protein>
    <submittedName>
        <fullName evidence="2">Uncharacterized protein</fullName>
    </submittedName>
</protein>
<evidence type="ECO:0000256" key="1">
    <source>
        <dbReference type="SAM" id="Phobius"/>
    </source>
</evidence>
<reference evidence="2" key="1">
    <citation type="journal article" date="2014" name="Int. J. Syst. Evol. Microbiol.">
        <title>Complete genome sequence of Corynebacterium casei LMG S-19264T (=DSM 44701T), isolated from a smear-ripened cheese.</title>
        <authorList>
            <consortium name="US DOE Joint Genome Institute (JGI-PGF)"/>
            <person name="Walter F."/>
            <person name="Albersmeier A."/>
            <person name="Kalinowski J."/>
            <person name="Ruckert C."/>
        </authorList>
    </citation>
    <scope>NUCLEOTIDE SEQUENCE</scope>
    <source>
        <strain evidence="2">JCM 4122</strain>
    </source>
</reference>
<evidence type="ECO:0000313" key="2">
    <source>
        <dbReference type="EMBL" id="GHF93103.1"/>
    </source>
</evidence>
<dbReference type="AlphaFoldDB" id="A0A919EJY9"/>
<proteinExistence type="predicted"/>
<evidence type="ECO:0000313" key="3">
    <source>
        <dbReference type="Proteomes" id="UP000632849"/>
    </source>
</evidence>
<accession>A0A919EJY9</accession>